<accession>A0A2K8T613</accession>
<dbReference type="Gene3D" id="3.30.420.10">
    <property type="entry name" value="Ribonuclease H-like superfamily/Ribonuclease H"/>
    <property type="match status" value="1"/>
</dbReference>
<keyword evidence="3" id="KW-1185">Reference proteome</keyword>
<organism evidence="2 3">
    <name type="scientific">Nostoc flagelliforme CCNUN1</name>
    <dbReference type="NCBI Taxonomy" id="2038116"/>
    <lineage>
        <taxon>Bacteria</taxon>
        <taxon>Bacillati</taxon>
        <taxon>Cyanobacteriota</taxon>
        <taxon>Cyanophyceae</taxon>
        <taxon>Nostocales</taxon>
        <taxon>Nostocaceae</taxon>
        <taxon>Nostoc</taxon>
    </lineage>
</organism>
<dbReference type="KEGG" id="nfl:COO91_09247"/>
<dbReference type="InterPro" id="IPR038717">
    <property type="entry name" value="Tc1-like_DDE_dom"/>
</dbReference>
<proteinExistence type="predicted"/>
<dbReference type="InterPro" id="IPR036397">
    <property type="entry name" value="RNaseH_sf"/>
</dbReference>
<dbReference type="SUPFAM" id="SSF53098">
    <property type="entry name" value="Ribonuclease H-like"/>
    <property type="match status" value="1"/>
</dbReference>
<dbReference type="Pfam" id="PF13358">
    <property type="entry name" value="DDE_3"/>
    <property type="match status" value="1"/>
</dbReference>
<name>A0A2K8T613_9NOSO</name>
<dbReference type="EMBL" id="CP024788">
    <property type="protein sequence ID" value="AUB43089.1"/>
    <property type="molecule type" value="Genomic_DNA"/>
</dbReference>
<gene>
    <name evidence="2" type="ORF">COO91_09247</name>
</gene>
<protein>
    <submittedName>
        <fullName evidence="2">Transposase</fullName>
    </submittedName>
</protein>
<evidence type="ECO:0000313" key="2">
    <source>
        <dbReference type="EMBL" id="AUB43089.1"/>
    </source>
</evidence>
<evidence type="ECO:0000313" key="3">
    <source>
        <dbReference type="Proteomes" id="UP000232003"/>
    </source>
</evidence>
<geneLocation type="plasmid" evidence="3">
    <name>pnfsy03</name>
</geneLocation>
<dbReference type="InterPro" id="IPR012337">
    <property type="entry name" value="RNaseH-like_sf"/>
</dbReference>
<dbReference type="AlphaFoldDB" id="A0A2K8T613"/>
<feature type="domain" description="Tc1-like transposase DDE" evidence="1">
    <location>
        <begin position="3"/>
        <end position="142"/>
    </location>
</feature>
<dbReference type="GO" id="GO:0003676">
    <property type="term" value="F:nucleic acid binding"/>
    <property type="evidence" value="ECO:0007669"/>
    <property type="project" value="InterPro"/>
</dbReference>
<reference evidence="2 3" key="1">
    <citation type="submission" date="2017-11" db="EMBL/GenBank/DDBJ databases">
        <title>Complete genome of a free-living desiccation-tolerant cyanobacterium and its photosynthetic adaptation to extreme terrestrial habitat.</title>
        <authorList>
            <person name="Shang J."/>
        </authorList>
    </citation>
    <scope>NUCLEOTIDE SEQUENCE [LARGE SCALE GENOMIC DNA]</scope>
    <source>
        <strain evidence="2 3">CCNUN1</strain>
        <plasmid evidence="3">pnfsy03</plasmid>
    </source>
</reference>
<dbReference type="Proteomes" id="UP000232003">
    <property type="component" value="Plasmid pNFSY03"/>
</dbReference>
<evidence type="ECO:0000259" key="1">
    <source>
        <dbReference type="Pfam" id="PF13358"/>
    </source>
</evidence>
<sequence length="175" mass="20931">MVVFFEDECHLLWGDICGYIWGNTQERIEVPVLNERQRQTYFGALNYYTQEFLIKPFKKGNSKSAIAFVEYLLTQYPKSRITLIWDGASYHRSVEFQDYLKSVNQGLTENEWKVTCIRFAPNDPTQNPVEDIWLSAKKFIREFYHLCKSFTIVKRLFELAVHHEIFNFPKIFMYD</sequence>
<keyword evidence="2" id="KW-0614">Plasmid</keyword>